<comment type="catalytic activity">
    <reaction evidence="9 10 11 14">
        <text>Hydrolysis of proteins in presence of ATP.</text>
        <dbReference type="EC" id="3.4.21.53"/>
    </reaction>
</comment>
<comment type="subunit">
    <text evidence="10 11">Homohexamer. Organized in a ring with a central cavity.</text>
</comment>
<organism evidence="18 19">
    <name type="scientific">Candidatus Babela massiliensis</name>
    <dbReference type="NCBI Taxonomy" id="673862"/>
    <lineage>
        <taxon>Bacteria</taxon>
        <taxon>Candidatus Babelota</taxon>
        <taxon>Candidatus Babeliae</taxon>
        <taxon>Candidatus Babeliales</taxon>
        <taxon>Candidatus Babeliaceae</taxon>
        <taxon>Candidatus Babela</taxon>
    </lineage>
</organism>
<dbReference type="KEGG" id="dpb:BABL1_gene_258"/>
<dbReference type="GO" id="GO:0005737">
    <property type="term" value="C:cytoplasm"/>
    <property type="evidence" value="ECO:0007669"/>
    <property type="project" value="UniProtKB-SubCell"/>
</dbReference>
<dbReference type="InterPro" id="IPR027543">
    <property type="entry name" value="Lon_bac"/>
</dbReference>
<dbReference type="NCBIfam" id="TIGR00763">
    <property type="entry name" value="lon"/>
    <property type="match status" value="1"/>
</dbReference>
<feature type="active site" evidence="10 12">
    <location>
        <position position="685"/>
    </location>
</feature>
<dbReference type="HAMAP" id="MF_01973">
    <property type="entry name" value="lon_bact"/>
    <property type="match status" value="1"/>
</dbReference>
<dbReference type="PANTHER" id="PTHR10046">
    <property type="entry name" value="ATP DEPENDENT LON PROTEASE FAMILY MEMBER"/>
    <property type="match status" value="1"/>
</dbReference>
<dbReference type="PROSITE" id="PS51787">
    <property type="entry name" value="LON_N"/>
    <property type="match status" value="1"/>
</dbReference>
<proteinExistence type="evidence at transcript level"/>
<evidence type="ECO:0000259" key="17">
    <source>
        <dbReference type="PROSITE" id="PS51787"/>
    </source>
</evidence>
<dbReference type="PIRSF" id="PIRSF001174">
    <property type="entry name" value="Lon_proteas"/>
    <property type="match status" value="1"/>
</dbReference>
<dbReference type="Gene3D" id="3.40.50.300">
    <property type="entry name" value="P-loop containing nucleotide triphosphate hydrolases"/>
    <property type="match status" value="1"/>
</dbReference>
<dbReference type="Pfam" id="PF05362">
    <property type="entry name" value="Lon_C"/>
    <property type="match status" value="1"/>
</dbReference>
<dbReference type="EC" id="3.4.21.53" evidence="10 11"/>
<dbReference type="InterPro" id="IPR027065">
    <property type="entry name" value="Lon_Prtase"/>
</dbReference>
<dbReference type="RefSeq" id="WP_023792396.1">
    <property type="nucleotide sequence ID" value="NC_023003.1"/>
</dbReference>
<dbReference type="STRING" id="673862.BABL1_gene_258"/>
<dbReference type="InterPro" id="IPR015947">
    <property type="entry name" value="PUA-like_sf"/>
</dbReference>
<evidence type="ECO:0000313" key="19">
    <source>
        <dbReference type="Proteomes" id="UP000018769"/>
    </source>
</evidence>
<name>V6DGN1_9BACT</name>
<dbReference type="SUPFAM" id="SSF88697">
    <property type="entry name" value="PUA domain-like"/>
    <property type="match status" value="1"/>
</dbReference>
<evidence type="ECO:0000256" key="12">
    <source>
        <dbReference type="PIRSR" id="PIRSR001174-1"/>
    </source>
</evidence>
<dbReference type="InterPro" id="IPR004815">
    <property type="entry name" value="Lon_bac/euk-typ"/>
</dbReference>
<dbReference type="HOGENOM" id="CLU_004109_4_3_7"/>
<dbReference type="Gene3D" id="1.20.58.1480">
    <property type="match status" value="1"/>
</dbReference>
<keyword evidence="3 10" id="KW-0645">Protease</keyword>
<keyword evidence="8 10" id="KW-0346">Stress response</keyword>
<accession>V6DGN1</accession>
<keyword evidence="6 10" id="KW-0720">Serine protease</keyword>
<keyword evidence="7 10" id="KW-0067">ATP-binding</keyword>
<dbReference type="InterPro" id="IPR020568">
    <property type="entry name" value="Ribosomal_Su5_D2-typ_SF"/>
</dbReference>
<dbReference type="GO" id="GO:0004252">
    <property type="term" value="F:serine-type endopeptidase activity"/>
    <property type="evidence" value="ECO:0007669"/>
    <property type="project" value="UniProtKB-UniRule"/>
</dbReference>
<dbReference type="InterPro" id="IPR003593">
    <property type="entry name" value="AAA+_ATPase"/>
</dbReference>
<dbReference type="PATRIC" id="fig|673862.3.peg.645"/>
<evidence type="ECO:0000256" key="1">
    <source>
        <dbReference type="ARBA" id="ARBA00004496"/>
    </source>
</evidence>
<evidence type="ECO:0000256" key="14">
    <source>
        <dbReference type="PROSITE-ProRule" id="PRU01122"/>
    </source>
</evidence>
<dbReference type="GO" id="GO:0043565">
    <property type="term" value="F:sequence-specific DNA binding"/>
    <property type="evidence" value="ECO:0007669"/>
    <property type="project" value="UniProtKB-UniRule"/>
</dbReference>
<dbReference type="InterPro" id="IPR046336">
    <property type="entry name" value="Lon_prtase_N_sf"/>
</dbReference>
<dbReference type="SMART" id="SM00382">
    <property type="entry name" value="AAA"/>
    <property type="match status" value="1"/>
</dbReference>
<evidence type="ECO:0000259" key="16">
    <source>
        <dbReference type="PROSITE" id="PS51786"/>
    </source>
</evidence>
<comment type="induction">
    <text evidence="10">By heat shock.</text>
</comment>
<evidence type="ECO:0000256" key="7">
    <source>
        <dbReference type="ARBA" id="ARBA00022840"/>
    </source>
</evidence>
<dbReference type="EMBL" id="HG793133">
    <property type="protein sequence ID" value="CDK30757.1"/>
    <property type="molecule type" value="Genomic_DNA"/>
</dbReference>
<dbReference type="PRINTS" id="PR00830">
    <property type="entry name" value="ENDOLAPTASE"/>
</dbReference>
<keyword evidence="4 10" id="KW-0547">Nucleotide-binding</keyword>
<evidence type="ECO:0000313" key="18">
    <source>
        <dbReference type="EMBL" id="CDK30757.1"/>
    </source>
</evidence>
<dbReference type="FunFam" id="3.40.50.300:FF:000021">
    <property type="entry name" value="Lon protease homolog"/>
    <property type="match status" value="1"/>
</dbReference>
<gene>
    <name evidence="18" type="primary">lon1_2</name>
    <name evidence="10" type="synonym">lon</name>
    <name evidence="18" type="ORF">BABL1_gene_258</name>
</gene>
<dbReference type="Gene3D" id="2.30.130.40">
    <property type="entry name" value="LON domain-like"/>
    <property type="match status" value="1"/>
</dbReference>
<keyword evidence="5 10" id="KW-0378">Hydrolase</keyword>
<feature type="active site" evidence="10 12">
    <location>
        <position position="728"/>
    </location>
</feature>
<comment type="similarity">
    <text evidence="10 11 14 15">Belongs to the peptidase S16 family.</text>
</comment>
<feature type="domain" description="Lon proteolytic" evidence="16">
    <location>
        <begin position="598"/>
        <end position="778"/>
    </location>
</feature>
<dbReference type="GO" id="GO:0004176">
    <property type="term" value="F:ATP-dependent peptidase activity"/>
    <property type="evidence" value="ECO:0007669"/>
    <property type="project" value="UniProtKB-UniRule"/>
</dbReference>
<dbReference type="CDD" id="cd19500">
    <property type="entry name" value="RecA-like_Lon"/>
    <property type="match status" value="1"/>
</dbReference>
<dbReference type="PROSITE" id="PS51786">
    <property type="entry name" value="LON_PROTEOLYTIC"/>
    <property type="match status" value="1"/>
</dbReference>
<evidence type="ECO:0000256" key="10">
    <source>
        <dbReference type="HAMAP-Rule" id="MF_01973"/>
    </source>
</evidence>
<dbReference type="InterPro" id="IPR014721">
    <property type="entry name" value="Ribsml_uS5_D2-typ_fold_subgr"/>
</dbReference>
<dbReference type="GO" id="GO:0016887">
    <property type="term" value="F:ATP hydrolysis activity"/>
    <property type="evidence" value="ECO:0007669"/>
    <property type="project" value="UniProtKB-UniRule"/>
</dbReference>
<dbReference type="SUPFAM" id="SSF52540">
    <property type="entry name" value="P-loop containing nucleoside triphosphate hydrolases"/>
    <property type="match status" value="1"/>
</dbReference>
<dbReference type="InterPro" id="IPR054594">
    <property type="entry name" value="Lon_lid"/>
</dbReference>
<evidence type="ECO:0000256" key="9">
    <source>
        <dbReference type="ARBA" id="ARBA00050665"/>
    </source>
</evidence>
<dbReference type="GO" id="GO:0034605">
    <property type="term" value="P:cellular response to heat"/>
    <property type="evidence" value="ECO:0007669"/>
    <property type="project" value="UniProtKB-UniRule"/>
</dbReference>
<keyword evidence="2 10" id="KW-0963">Cytoplasm</keyword>
<evidence type="ECO:0000256" key="5">
    <source>
        <dbReference type="ARBA" id="ARBA00022801"/>
    </source>
</evidence>
<reference evidence="18 19" key="1">
    <citation type="journal article" date="2015" name="Biol. Direct">
        <title>Babela massiliensis, a representative of a widespread bacterial phylum with unusual adaptations to parasitism in amoebae.</title>
        <authorList>
            <person name="Pagnier I."/>
            <person name="Yutin N."/>
            <person name="Croce O."/>
            <person name="Makarova K.S."/>
            <person name="Wolf Y.I."/>
            <person name="Benamar S."/>
            <person name="Raoult D."/>
            <person name="Koonin E.V."/>
            <person name="La Scola B."/>
        </authorList>
    </citation>
    <scope>NUCLEOTIDE SEQUENCE [LARGE SCALE GENOMIC DNA]</scope>
    <source>
        <strain evidence="19">BABL1</strain>
    </source>
</reference>
<evidence type="ECO:0000256" key="11">
    <source>
        <dbReference type="PIRNR" id="PIRNR001174"/>
    </source>
</evidence>
<dbReference type="InterPro" id="IPR003959">
    <property type="entry name" value="ATPase_AAA_core"/>
</dbReference>
<dbReference type="eggNOG" id="COG0466">
    <property type="taxonomic scope" value="Bacteria"/>
</dbReference>
<dbReference type="Gene3D" id="1.20.5.5270">
    <property type="match status" value="1"/>
</dbReference>
<dbReference type="SMART" id="SM00464">
    <property type="entry name" value="LON"/>
    <property type="match status" value="1"/>
</dbReference>
<sequence>MISNDIGNQNIPEILPVVPTMDVVVFPNQIVPLLVLDERIINGINKALEEEPKLILLLASNKQSDVHEGSIGMKDLYKVGTIATIMRLVKIQDGGIKILVQGLSKARVNQILAQDYVLKAKIEPIVFENNCDETEIKAQIKNLKDIANEISSSGGAFSPDFFIILSKMNDPEKIADFILSHLHLSVDQSQKLLEAKSQKDFLESLYKLLIKELELSEVQENIKNTAKDSMNKSQKEFYLREQLRAIKKELGEDDLDEIDRMRDKLSSIELPQEVKSEATRQLNRLEKTSPDSMEAAVIRNHLDWILALPWNNHTNDNLDIHRAKKILDDDHYGLKDIKERILDYISVKHLKKDDNAPILCFAGPPGTGKTSLGKSIAQSLGRNYFRVSLGGVKDEAEIRGHRRTYVGAMPGRFIQGIRKAGSSNPIIIIDELDKIGADFRGDPSAAMLEVLDPQQNKTFYDNYLGVPYDLSKVIFIATANNIETLSEPLKDRMEIITLSGYTLEEKLEIAKRYLVKRSVESTGLDNHDIKFNDEIISDLIENYTREAGVRELERIIKKLCSKAARAIVEENKIISFNLDNIEKYLGPRKFIDSDIYNQNDIGISNGLAWTSYGGELIKVEAVLIPGKGKLILTGSLGNVLKESAQAALSYVKAHSQELGIDCKRFVNYDLHIHVPGGGIPKDGPSAGITLLSSILSALTDRPINAQYAMTGELNLRGNVMPIGGVKEKILAAKRNGVQHVILPERNRNDLIGSEEIANGIDVIWVKHANEVISKVLLEYDKKRISHH</sequence>
<evidence type="ECO:0000256" key="15">
    <source>
        <dbReference type="RuleBase" id="RU000591"/>
    </source>
</evidence>
<dbReference type="SUPFAM" id="SSF54211">
    <property type="entry name" value="Ribosomal protein S5 domain 2-like"/>
    <property type="match status" value="1"/>
</dbReference>
<feature type="domain" description="Lon N-terminal" evidence="17">
    <location>
        <begin position="15"/>
        <end position="213"/>
    </location>
</feature>
<dbReference type="OrthoDB" id="9803599at2"/>
<dbReference type="InterPro" id="IPR008269">
    <property type="entry name" value="Lon_proteolytic"/>
</dbReference>
<dbReference type="InterPro" id="IPR003111">
    <property type="entry name" value="Lon_prtase_N"/>
</dbReference>
<evidence type="ECO:0000256" key="13">
    <source>
        <dbReference type="PIRSR" id="PIRSR001174-2"/>
    </source>
</evidence>
<comment type="function">
    <text evidence="10">ATP-dependent serine protease that mediates the selective degradation of mutant and abnormal proteins as well as certain short-lived regulatory proteins. Required for cellular homeostasis and for survival from DNA damage and developmental changes induced by stress. Degrades polypeptides processively to yield small peptide fragments that are 5 to 10 amino acids long. Binds to DNA in a double-stranded, site-specific manner.</text>
</comment>
<feature type="binding site" evidence="10 13">
    <location>
        <begin position="363"/>
        <end position="370"/>
    </location>
    <ligand>
        <name>ATP</name>
        <dbReference type="ChEBI" id="CHEBI:30616"/>
    </ligand>
</feature>
<dbReference type="Proteomes" id="UP000018769">
    <property type="component" value="Chromosome I"/>
</dbReference>
<evidence type="ECO:0000256" key="4">
    <source>
        <dbReference type="ARBA" id="ARBA00022741"/>
    </source>
</evidence>
<comment type="subcellular location">
    <subcellularLocation>
        <location evidence="1 10 11">Cytoplasm</location>
    </subcellularLocation>
</comment>
<evidence type="ECO:0000256" key="6">
    <source>
        <dbReference type="ARBA" id="ARBA00022825"/>
    </source>
</evidence>
<dbReference type="Gene3D" id="1.10.8.60">
    <property type="match status" value="1"/>
</dbReference>
<dbReference type="GO" id="GO:0006515">
    <property type="term" value="P:protein quality control for misfolded or incompletely synthesized proteins"/>
    <property type="evidence" value="ECO:0007669"/>
    <property type="project" value="UniProtKB-UniRule"/>
</dbReference>
<dbReference type="AlphaFoldDB" id="V6DGN1"/>
<dbReference type="Pfam" id="PF22667">
    <property type="entry name" value="Lon_lid"/>
    <property type="match status" value="1"/>
</dbReference>
<evidence type="ECO:0000256" key="2">
    <source>
        <dbReference type="ARBA" id="ARBA00022490"/>
    </source>
</evidence>
<dbReference type="InterPro" id="IPR027417">
    <property type="entry name" value="P-loop_NTPase"/>
</dbReference>
<dbReference type="Pfam" id="PF00004">
    <property type="entry name" value="AAA"/>
    <property type="match status" value="1"/>
</dbReference>
<dbReference type="Pfam" id="PF02190">
    <property type="entry name" value="LON_substr_bdg"/>
    <property type="match status" value="1"/>
</dbReference>
<dbReference type="Gene3D" id="3.30.230.10">
    <property type="match status" value="1"/>
</dbReference>
<keyword evidence="19" id="KW-1185">Reference proteome</keyword>
<evidence type="ECO:0000256" key="8">
    <source>
        <dbReference type="ARBA" id="ARBA00023016"/>
    </source>
</evidence>
<evidence type="ECO:0000256" key="3">
    <source>
        <dbReference type="ARBA" id="ARBA00022670"/>
    </source>
</evidence>
<dbReference type="PROSITE" id="PS01046">
    <property type="entry name" value="LON_SER"/>
    <property type="match status" value="1"/>
</dbReference>
<dbReference type="GO" id="GO:0005524">
    <property type="term" value="F:ATP binding"/>
    <property type="evidence" value="ECO:0007669"/>
    <property type="project" value="UniProtKB-UniRule"/>
</dbReference>
<protein>
    <recommendedName>
        <fullName evidence="10 11">Lon protease</fullName>
        <ecNumber evidence="10 11">3.4.21.53</ecNumber>
    </recommendedName>
    <alternativeName>
        <fullName evidence="10">ATP-dependent protease La</fullName>
    </alternativeName>
</protein>
<dbReference type="InterPro" id="IPR008268">
    <property type="entry name" value="Peptidase_S16_AS"/>
</dbReference>